<organism evidence="1 2">
    <name type="scientific">Georgenia satyanarayanai</name>
    <dbReference type="NCBI Taxonomy" id="860221"/>
    <lineage>
        <taxon>Bacteria</taxon>
        <taxon>Bacillati</taxon>
        <taxon>Actinomycetota</taxon>
        <taxon>Actinomycetes</taxon>
        <taxon>Micrococcales</taxon>
        <taxon>Bogoriellaceae</taxon>
        <taxon>Georgenia</taxon>
    </lineage>
</organism>
<sequence>MKDIEIVERPPSLVVGLPVLARFGDLGTLVPAAWRALAGTLGDRHPGTLAELSVDLGDGRYHETVGVLLELGDAGAVRIPGAVGSLVPGGRWAQVPHDGPTHAIADTFGRLLAWIGEQGEHAGPHKLDAGYRLDGAPERHLLAVGLQAAPPA</sequence>
<dbReference type="InterPro" id="IPR011256">
    <property type="entry name" value="Reg_factor_effector_dom_sf"/>
</dbReference>
<gene>
    <name evidence="1" type="ORF">SAMN05216184_11470</name>
</gene>
<dbReference type="EMBL" id="UETB01000014">
    <property type="protein sequence ID" value="SSA45545.1"/>
    <property type="molecule type" value="Genomic_DNA"/>
</dbReference>
<dbReference type="Proteomes" id="UP000250222">
    <property type="component" value="Unassembled WGS sequence"/>
</dbReference>
<protein>
    <recommendedName>
        <fullName evidence="3">GyrI-like small molecule binding domain-containing protein</fullName>
    </recommendedName>
</protein>
<dbReference type="Gene3D" id="3.20.80.10">
    <property type="entry name" value="Regulatory factor, effector binding domain"/>
    <property type="match status" value="1"/>
</dbReference>
<reference evidence="1 2" key="1">
    <citation type="submission" date="2016-10" db="EMBL/GenBank/DDBJ databases">
        <authorList>
            <person name="Cai Z."/>
        </authorList>
    </citation>
    <scope>NUCLEOTIDE SEQUENCE [LARGE SCALE GENOMIC DNA]</scope>
    <source>
        <strain evidence="1 2">CGMCC 1.10826</strain>
    </source>
</reference>
<name>A0A2Y9AN39_9MICO</name>
<evidence type="ECO:0000313" key="2">
    <source>
        <dbReference type="Proteomes" id="UP000250222"/>
    </source>
</evidence>
<accession>A0A2Y9AN39</accession>
<keyword evidence="2" id="KW-1185">Reference proteome</keyword>
<dbReference type="AlphaFoldDB" id="A0A2Y9AN39"/>
<evidence type="ECO:0008006" key="3">
    <source>
        <dbReference type="Google" id="ProtNLM"/>
    </source>
</evidence>
<dbReference type="SUPFAM" id="SSF55136">
    <property type="entry name" value="Probable bacterial effector-binding domain"/>
    <property type="match status" value="1"/>
</dbReference>
<evidence type="ECO:0000313" key="1">
    <source>
        <dbReference type="EMBL" id="SSA45545.1"/>
    </source>
</evidence>
<dbReference type="OrthoDB" id="8560232at2"/>
<proteinExistence type="predicted"/>
<dbReference type="RefSeq" id="WP_110853423.1">
    <property type="nucleotide sequence ID" value="NZ_QKLZ01000014.1"/>
</dbReference>